<dbReference type="NCBIfam" id="NF010733">
    <property type="entry name" value="PRK14135.1"/>
    <property type="match status" value="1"/>
</dbReference>
<dbReference type="Pfam" id="PF21981">
    <property type="entry name" value="RecX_HTH3"/>
    <property type="match status" value="2"/>
</dbReference>
<gene>
    <name evidence="5 9" type="primary">recX</name>
    <name evidence="9" type="ORF">WDJ61_04150</name>
</gene>
<dbReference type="PANTHER" id="PTHR33602">
    <property type="entry name" value="REGULATORY PROTEIN RECX FAMILY PROTEIN"/>
    <property type="match status" value="1"/>
</dbReference>
<keyword evidence="4 5" id="KW-0963">Cytoplasm</keyword>
<dbReference type="InterPro" id="IPR053925">
    <property type="entry name" value="RecX_HTH_3rd"/>
</dbReference>
<sequence>MAIITKISQQEKRKDRYNIFLNEEYAFSVDEAVLIRFHLKKGMDISKEDIDAIAHQDGVQKGLNTAIHFLSIRMRSEKEVRDYLQKKEIEPEAIEETIRSLDRLSYLDDAQFAKAYMNTQINTTDKGPIVIRRELKEKGIKDKWIEEVLSSFDFSNQLEKATALADKYRKKYKKESFVVQKQKIEQALIRKGYGWDVIQEAVVAEQAGDNEEQQEALMYQVEKAHRKYSKYTGGEYRQKMKQSLYRKGFSISDIEKALEQLEQD</sequence>
<dbReference type="HAMAP" id="MF_01114">
    <property type="entry name" value="RecX"/>
    <property type="match status" value="1"/>
</dbReference>
<feature type="domain" description="RecX third three-helical" evidence="7">
    <location>
        <begin position="211"/>
        <end position="258"/>
    </location>
</feature>
<dbReference type="InterPro" id="IPR053926">
    <property type="entry name" value="RecX_HTH_1st"/>
</dbReference>
<dbReference type="EMBL" id="CP147404">
    <property type="protein sequence ID" value="WXB93847.1"/>
    <property type="molecule type" value="Genomic_DNA"/>
</dbReference>
<evidence type="ECO:0000259" key="8">
    <source>
        <dbReference type="Pfam" id="PF21982"/>
    </source>
</evidence>
<proteinExistence type="inferred from homology"/>
<comment type="subcellular location">
    <subcellularLocation>
        <location evidence="1 5">Cytoplasm</location>
    </subcellularLocation>
</comment>
<dbReference type="Gene3D" id="1.10.10.10">
    <property type="entry name" value="Winged helix-like DNA-binding domain superfamily/Winged helix DNA-binding domain"/>
    <property type="match status" value="4"/>
</dbReference>
<protein>
    <recommendedName>
        <fullName evidence="3 5">Regulatory protein RecX</fullName>
    </recommendedName>
</protein>
<evidence type="ECO:0000256" key="4">
    <source>
        <dbReference type="ARBA" id="ARBA00022490"/>
    </source>
</evidence>
<evidence type="ECO:0000259" key="6">
    <source>
        <dbReference type="Pfam" id="PF02631"/>
    </source>
</evidence>
<dbReference type="InterPro" id="IPR003783">
    <property type="entry name" value="Regulatory_RecX"/>
</dbReference>
<feature type="domain" description="RecX second three-helical" evidence="6">
    <location>
        <begin position="108"/>
        <end position="149"/>
    </location>
</feature>
<evidence type="ECO:0000313" key="9">
    <source>
        <dbReference type="EMBL" id="WXB93847.1"/>
    </source>
</evidence>
<dbReference type="Pfam" id="PF02631">
    <property type="entry name" value="RecX_HTH2"/>
    <property type="match status" value="1"/>
</dbReference>
<evidence type="ECO:0000256" key="5">
    <source>
        <dbReference type="HAMAP-Rule" id="MF_01114"/>
    </source>
</evidence>
<evidence type="ECO:0000313" key="10">
    <source>
        <dbReference type="Proteomes" id="UP001387364"/>
    </source>
</evidence>
<organism evidence="9 10">
    <name type="scientific">Bacillus kandeliae</name>
    <dbReference type="NCBI Taxonomy" id="3129297"/>
    <lineage>
        <taxon>Bacteria</taxon>
        <taxon>Bacillati</taxon>
        <taxon>Bacillota</taxon>
        <taxon>Bacilli</taxon>
        <taxon>Bacillales</taxon>
        <taxon>Bacillaceae</taxon>
        <taxon>Bacillus</taxon>
    </lineage>
</organism>
<dbReference type="InterPro" id="IPR053924">
    <property type="entry name" value="RecX_HTH_2nd"/>
</dbReference>
<comment type="function">
    <text evidence="5">Modulates RecA activity.</text>
</comment>
<comment type="similarity">
    <text evidence="2 5">Belongs to the RecX family.</text>
</comment>
<feature type="domain" description="RecX first three-helical" evidence="8">
    <location>
        <begin position="64"/>
        <end position="98"/>
    </location>
</feature>
<dbReference type="RefSeq" id="WP_338753370.1">
    <property type="nucleotide sequence ID" value="NZ_CP147404.1"/>
</dbReference>
<evidence type="ECO:0000259" key="7">
    <source>
        <dbReference type="Pfam" id="PF21981"/>
    </source>
</evidence>
<reference evidence="9 10" key="1">
    <citation type="submission" date="2024-02" db="EMBL/GenBank/DDBJ databases">
        <title>Seven novel Bacillus-like species.</title>
        <authorList>
            <person name="Liu G."/>
        </authorList>
    </citation>
    <scope>NUCLEOTIDE SEQUENCE [LARGE SCALE GENOMIC DNA]</scope>
    <source>
        <strain evidence="9 10">FJAT-52991</strain>
    </source>
</reference>
<accession>A0ABZ2N9A0</accession>
<evidence type="ECO:0000256" key="1">
    <source>
        <dbReference type="ARBA" id="ARBA00004496"/>
    </source>
</evidence>
<dbReference type="PANTHER" id="PTHR33602:SF1">
    <property type="entry name" value="REGULATORY PROTEIN RECX FAMILY PROTEIN"/>
    <property type="match status" value="1"/>
</dbReference>
<name>A0ABZ2N9A0_9BACI</name>
<dbReference type="Pfam" id="PF21982">
    <property type="entry name" value="RecX_HTH1"/>
    <property type="match status" value="1"/>
</dbReference>
<feature type="domain" description="RecX third three-helical" evidence="7">
    <location>
        <begin position="157"/>
        <end position="202"/>
    </location>
</feature>
<keyword evidence="10" id="KW-1185">Reference proteome</keyword>
<dbReference type="InterPro" id="IPR036388">
    <property type="entry name" value="WH-like_DNA-bd_sf"/>
</dbReference>
<evidence type="ECO:0000256" key="3">
    <source>
        <dbReference type="ARBA" id="ARBA00018111"/>
    </source>
</evidence>
<evidence type="ECO:0000256" key="2">
    <source>
        <dbReference type="ARBA" id="ARBA00009695"/>
    </source>
</evidence>
<dbReference type="Proteomes" id="UP001387364">
    <property type="component" value="Chromosome"/>
</dbReference>